<proteinExistence type="predicted"/>
<dbReference type="InterPro" id="IPR050911">
    <property type="entry name" value="DRAM/TMEM150_Autophagy_Mod"/>
</dbReference>
<evidence type="ECO:0000256" key="3">
    <source>
        <dbReference type="ARBA" id="ARBA00022989"/>
    </source>
</evidence>
<protein>
    <recommendedName>
        <fullName evidence="7">CWH43-like N-terminal domain-containing protein</fullName>
    </recommendedName>
</protein>
<feature type="transmembrane region" description="Helical" evidence="6">
    <location>
        <begin position="63"/>
        <end position="80"/>
    </location>
</feature>
<dbReference type="GO" id="GO:0012505">
    <property type="term" value="C:endomembrane system"/>
    <property type="evidence" value="ECO:0007669"/>
    <property type="project" value="UniProtKB-SubCell"/>
</dbReference>
<dbReference type="GO" id="GO:0005886">
    <property type="term" value="C:plasma membrane"/>
    <property type="evidence" value="ECO:0007669"/>
    <property type="project" value="TreeGrafter"/>
</dbReference>
<keyword evidence="4 6" id="KW-0472">Membrane</keyword>
<evidence type="ECO:0000256" key="6">
    <source>
        <dbReference type="SAM" id="Phobius"/>
    </source>
</evidence>
<feature type="transmembrane region" description="Helical" evidence="6">
    <location>
        <begin position="135"/>
        <end position="154"/>
    </location>
</feature>
<feature type="region of interest" description="Disordered" evidence="5">
    <location>
        <begin position="232"/>
        <end position="264"/>
    </location>
</feature>
<dbReference type="AlphaFoldDB" id="A0A9N9UUN1"/>
<dbReference type="PANTHER" id="PTHR21324">
    <property type="entry name" value="FASTING-INDUCIBLE INTEGRAL MEMBRANE PROTEIN TM6P1-RELATED"/>
    <property type="match status" value="1"/>
</dbReference>
<comment type="subcellular location">
    <subcellularLocation>
        <location evidence="1">Endomembrane system</location>
        <topology evidence="1">Multi-pass membrane protein</topology>
    </subcellularLocation>
</comment>
<name>A0A9N9UUN1_9HYPO</name>
<dbReference type="EMBL" id="CABFNO020001553">
    <property type="protein sequence ID" value="CAG9999910.1"/>
    <property type="molecule type" value="Genomic_DNA"/>
</dbReference>
<feature type="transmembrane region" description="Helical" evidence="6">
    <location>
        <begin position="101"/>
        <end position="123"/>
    </location>
</feature>
<dbReference type="InterPro" id="IPR019402">
    <property type="entry name" value="CWH43_N"/>
</dbReference>
<gene>
    <name evidence="8" type="ORF">CBYS24578_00002803</name>
</gene>
<keyword evidence="3 6" id="KW-1133">Transmembrane helix</keyword>
<sequence>MALRSCFSYWWFPVFSSLVWLGMLLGMLLYWVVDTNKQHYSSMKPGMTLPYISTIGAYELKPLFIAGSCVVTATLDISFLTERWLRHRGRLVPNQSIGEKILFGLSIIFAVVGTVGLICLSIFDTVRHPTLHDVFLLLFMGGYVISAIFICWEYQRLGIKNREHRVLRISFWIKLTFILVEIALGIAFGVLTFRKHQGIAAYFEWVIAFIFTGYVLSFAVDLYPATKTRSYSQRFPKPSLRDNVQGDPVSDESLPMQQQPQPAYTRGRRLIHF</sequence>
<accession>A0A9N9UUN1</accession>
<organism evidence="8 9">
    <name type="scientific">Clonostachys byssicola</name>
    <dbReference type="NCBI Taxonomy" id="160290"/>
    <lineage>
        <taxon>Eukaryota</taxon>
        <taxon>Fungi</taxon>
        <taxon>Dikarya</taxon>
        <taxon>Ascomycota</taxon>
        <taxon>Pezizomycotina</taxon>
        <taxon>Sordariomycetes</taxon>
        <taxon>Hypocreomycetidae</taxon>
        <taxon>Hypocreales</taxon>
        <taxon>Bionectriaceae</taxon>
        <taxon>Clonostachys</taxon>
    </lineage>
</organism>
<comment type="caution">
    <text evidence="8">The sequence shown here is derived from an EMBL/GenBank/DDBJ whole genome shotgun (WGS) entry which is preliminary data.</text>
</comment>
<evidence type="ECO:0000256" key="1">
    <source>
        <dbReference type="ARBA" id="ARBA00004127"/>
    </source>
</evidence>
<evidence type="ECO:0000313" key="8">
    <source>
        <dbReference type="EMBL" id="CAG9999910.1"/>
    </source>
</evidence>
<evidence type="ECO:0000313" key="9">
    <source>
        <dbReference type="Proteomes" id="UP000754883"/>
    </source>
</evidence>
<dbReference type="Proteomes" id="UP000754883">
    <property type="component" value="Unassembled WGS sequence"/>
</dbReference>
<dbReference type="PANTHER" id="PTHR21324:SF2">
    <property type="entry name" value="EG:22E5.9 PROTEIN"/>
    <property type="match status" value="1"/>
</dbReference>
<evidence type="ECO:0000256" key="2">
    <source>
        <dbReference type="ARBA" id="ARBA00022692"/>
    </source>
</evidence>
<evidence type="ECO:0000259" key="7">
    <source>
        <dbReference type="Pfam" id="PF10277"/>
    </source>
</evidence>
<feature type="transmembrane region" description="Helical" evidence="6">
    <location>
        <begin position="199"/>
        <end position="223"/>
    </location>
</feature>
<keyword evidence="2 6" id="KW-0812">Transmembrane</keyword>
<reference evidence="8" key="1">
    <citation type="submission" date="2021-10" db="EMBL/GenBank/DDBJ databases">
        <authorList>
            <person name="Piombo E."/>
        </authorList>
    </citation>
    <scope>NUCLEOTIDE SEQUENCE</scope>
</reference>
<dbReference type="Pfam" id="PF10277">
    <property type="entry name" value="Frag1"/>
    <property type="match status" value="1"/>
</dbReference>
<feature type="transmembrane region" description="Helical" evidence="6">
    <location>
        <begin position="9"/>
        <end position="33"/>
    </location>
</feature>
<evidence type="ECO:0000256" key="4">
    <source>
        <dbReference type="ARBA" id="ARBA00023136"/>
    </source>
</evidence>
<feature type="transmembrane region" description="Helical" evidence="6">
    <location>
        <begin position="175"/>
        <end position="193"/>
    </location>
</feature>
<dbReference type="OrthoDB" id="10032492at2759"/>
<evidence type="ECO:0000256" key="5">
    <source>
        <dbReference type="SAM" id="MobiDB-lite"/>
    </source>
</evidence>
<keyword evidence="9" id="KW-1185">Reference proteome</keyword>
<feature type="domain" description="CWH43-like N-terminal" evidence="7">
    <location>
        <begin position="9"/>
        <end position="224"/>
    </location>
</feature>